<dbReference type="PANTHER" id="PTHR43877">
    <property type="entry name" value="AMINOALKYLPHOSPHONATE N-ACETYLTRANSFERASE-RELATED-RELATED"/>
    <property type="match status" value="1"/>
</dbReference>
<organism evidence="4 5">
    <name type="scientific">Levilactobacillus fuyuanensis</name>
    <dbReference type="NCBI Taxonomy" id="2486022"/>
    <lineage>
        <taxon>Bacteria</taxon>
        <taxon>Bacillati</taxon>
        <taxon>Bacillota</taxon>
        <taxon>Bacilli</taxon>
        <taxon>Lactobacillales</taxon>
        <taxon>Lactobacillaceae</taxon>
        <taxon>Levilactobacillus</taxon>
    </lineage>
</organism>
<protein>
    <submittedName>
        <fullName evidence="4">GNAT family N-acetyltransferase</fullName>
        <ecNumber evidence="4">2.3.-.-</ecNumber>
    </submittedName>
</protein>
<dbReference type="PROSITE" id="PS51186">
    <property type="entry name" value="GNAT"/>
    <property type="match status" value="1"/>
</dbReference>
<evidence type="ECO:0000313" key="5">
    <source>
        <dbReference type="Proteomes" id="UP001597195"/>
    </source>
</evidence>
<dbReference type="EMBL" id="JBHTOM010000026">
    <property type="protein sequence ID" value="MFD1550385.1"/>
    <property type="molecule type" value="Genomic_DNA"/>
</dbReference>
<gene>
    <name evidence="4" type="ORF">ACFQ5T_11895</name>
</gene>
<dbReference type="InterPro" id="IPR016181">
    <property type="entry name" value="Acyl_CoA_acyltransferase"/>
</dbReference>
<dbReference type="PANTHER" id="PTHR43877:SF1">
    <property type="entry name" value="ACETYLTRANSFERASE"/>
    <property type="match status" value="1"/>
</dbReference>
<dbReference type="GO" id="GO:0016746">
    <property type="term" value="F:acyltransferase activity"/>
    <property type="evidence" value="ECO:0007669"/>
    <property type="project" value="UniProtKB-KW"/>
</dbReference>
<keyword evidence="1 4" id="KW-0808">Transferase</keyword>
<accession>A0ABW4H6T5</accession>
<name>A0ABW4H6T5_9LACO</name>
<dbReference type="CDD" id="cd04301">
    <property type="entry name" value="NAT_SF"/>
    <property type="match status" value="1"/>
</dbReference>
<comment type="caution">
    <text evidence="4">The sequence shown here is derived from an EMBL/GenBank/DDBJ whole genome shotgun (WGS) entry which is preliminary data.</text>
</comment>
<feature type="domain" description="N-acetyltransferase" evidence="3">
    <location>
        <begin position="1"/>
        <end position="162"/>
    </location>
</feature>
<evidence type="ECO:0000259" key="3">
    <source>
        <dbReference type="PROSITE" id="PS51186"/>
    </source>
</evidence>
<dbReference type="EC" id="2.3.-.-" evidence="4"/>
<dbReference type="RefSeq" id="WP_164508924.1">
    <property type="nucleotide sequence ID" value="NZ_RHNZ01000029.1"/>
</dbReference>
<keyword evidence="5" id="KW-1185">Reference proteome</keyword>
<keyword evidence="2 4" id="KW-0012">Acyltransferase</keyword>
<dbReference type="InterPro" id="IPR050832">
    <property type="entry name" value="Bact_Acetyltransf"/>
</dbReference>
<reference evidence="5" key="1">
    <citation type="journal article" date="2019" name="Int. J. Syst. Evol. Microbiol.">
        <title>The Global Catalogue of Microorganisms (GCM) 10K type strain sequencing project: providing services to taxonomists for standard genome sequencing and annotation.</title>
        <authorList>
            <consortium name="The Broad Institute Genomics Platform"/>
            <consortium name="The Broad Institute Genome Sequencing Center for Infectious Disease"/>
            <person name="Wu L."/>
            <person name="Ma J."/>
        </authorList>
    </citation>
    <scope>NUCLEOTIDE SEQUENCE [LARGE SCALE GENOMIC DNA]</scope>
    <source>
        <strain evidence="5">CCM 8906</strain>
    </source>
</reference>
<dbReference type="SUPFAM" id="SSF55729">
    <property type="entry name" value="Acyl-CoA N-acyltransferases (Nat)"/>
    <property type="match status" value="1"/>
</dbReference>
<evidence type="ECO:0000313" key="4">
    <source>
        <dbReference type="EMBL" id="MFD1550385.1"/>
    </source>
</evidence>
<dbReference type="Proteomes" id="UP001597195">
    <property type="component" value="Unassembled WGS sequence"/>
</dbReference>
<sequence>MKIRKAHRDDDFQAVAQLYLDVWRATYVQLLPAAFLAQLTTNTWHPERRWQETWVAFDDRGKLIGSCAAGPAREQGCEDWGEVYSIYIHPNQQHQGVGHQLMAAALTTLQGSFTQVYVEVLATNQSARDFYRQIGFTQKGTVQKRTVPQGELSVVRMVLNPA</sequence>
<dbReference type="Pfam" id="PF00583">
    <property type="entry name" value="Acetyltransf_1"/>
    <property type="match status" value="1"/>
</dbReference>
<evidence type="ECO:0000256" key="2">
    <source>
        <dbReference type="ARBA" id="ARBA00023315"/>
    </source>
</evidence>
<proteinExistence type="predicted"/>
<dbReference type="Gene3D" id="3.40.630.30">
    <property type="match status" value="1"/>
</dbReference>
<dbReference type="InterPro" id="IPR000182">
    <property type="entry name" value="GNAT_dom"/>
</dbReference>
<evidence type="ECO:0000256" key="1">
    <source>
        <dbReference type="ARBA" id="ARBA00022679"/>
    </source>
</evidence>